<evidence type="ECO:0000256" key="2">
    <source>
        <dbReference type="SAM" id="Phobius"/>
    </source>
</evidence>
<feature type="transmembrane region" description="Helical" evidence="2">
    <location>
        <begin position="20"/>
        <end position="39"/>
    </location>
</feature>
<accession>A0A5M3W022</accession>
<sequence length="113" mass="11655">MPAPEEDGEQSRAIGIPRRFLLGGLITIAAAGGATTWALRSISSLSPSPSQTPEGNASGWPVTTEPTSGINGFIYQDSRLYIAANPGDMQAVDAQSAPRSGAIAHPAGRLPQK</sequence>
<name>A0A5M3W022_9ACTN</name>
<keyword evidence="2" id="KW-0472">Membrane</keyword>
<comment type="caution">
    <text evidence="3">The sequence shown here is derived from an EMBL/GenBank/DDBJ whole genome shotgun (WGS) entry which is preliminary data.</text>
</comment>
<dbReference type="AlphaFoldDB" id="A0A5M3W022"/>
<evidence type="ECO:0000313" key="3">
    <source>
        <dbReference type="EMBL" id="GES01560.1"/>
    </source>
</evidence>
<keyword evidence="2" id="KW-1133">Transmembrane helix</keyword>
<keyword evidence="4" id="KW-1185">Reference proteome</keyword>
<reference evidence="3 4" key="1">
    <citation type="submission" date="2019-10" db="EMBL/GenBank/DDBJ databases">
        <title>Whole genome shotgun sequence of Acrocarpospora corrugata NBRC 13972.</title>
        <authorList>
            <person name="Ichikawa N."/>
            <person name="Kimura A."/>
            <person name="Kitahashi Y."/>
            <person name="Komaki H."/>
            <person name="Oguchi A."/>
        </authorList>
    </citation>
    <scope>NUCLEOTIDE SEQUENCE [LARGE SCALE GENOMIC DNA]</scope>
    <source>
        <strain evidence="3 4">NBRC 13972</strain>
    </source>
</reference>
<protein>
    <submittedName>
        <fullName evidence="3">Uncharacterized protein</fullName>
    </submittedName>
</protein>
<organism evidence="3 4">
    <name type="scientific">Acrocarpospora corrugata</name>
    <dbReference type="NCBI Taxonomy" id="35763"/>
    <lineage>
        <taxon>Bacteria</taxon>
        <taxon>Bacillati</taxon>
        <taxon>Actinomycetota</taxon>
        <taxon>Actinomycetes</taxon>
        <taxon>Streptosporangiales</taxon>
        <taxon>Streptosporangiaceae</taxon>
        <taxon>Acrocarpospora</taxon>
    </lineage>
</organism>
<gene>
    <name evidence="3" type="ORF">Acor_36240</name>
</gene>
<feature type="region of interest" description="Disordered" evidence="1">
    <location>
        <begin position="92"/>
        <end position="113"/>
    </location>
</feature>
<dbReference type="EMBL" id="BLAD01000051">
    <property type="protein sequence ID" value="GES01560.1"/>
    <property type="molecule type" value="Genomic_DNA"/>
</dbReference>
<feature type="region of interest" description="Disordered" evidence="1">
    <location>
        <begin position="43"/>
        <end position="64"/>
    </location>
</feature>
<evidence type="ECO:0000256" key="1">
    <source>
        <dbReference type="SAM" id="MobiDB-lite"/>
    </source>
</evidence>
<evidence type="ECO:0000313" key="4">
    <source>
        <dbReference type="Proteomes" id="UP000334990"/>
    </source>
</evidence>
<keyword evidence="2" id="KW-0812">Transmembrane</keyword>
<dbReference type="Proteomes" id="UP000334990">
    <property type="component" value="Unassembled WGS sequence"/>
</dbReference>
<proteinExistence type="predicted"/>